<keyword evidence="7" id="KW-0406">Ion transport</keyword>
<dbReference type="PANTHER" id="PTHR11562">
    <property type="entry name" value="CATION EFFLUX PROTEIN/ ZINC TRANSPORTER"/>
    <property type="match status" value="1"/>
</dbReference>
<comment type="caution">
    <text evidence="12">The sequence shown here is derived from an EMBL/GenBank/DDBJ whole genome shotgun (WGS) entry which is preliminary data.</text>
</comment>
<evidence type="ECO:0000256" key="2">
    <source>
        <dbReference type="ARBA" id="ARBA00008873"/>
    </source>
</evidence>
<dbReference type="GO" id="GO:0005385">
    <property type="term" value="F:zinc ion transmembrane transporter activity"/>
    <property type="evidence" value="ECO:0007669"/>
    <property type="project" value="TreeGrafter"/>
</dbReference>
<dbReference type="InterPro" id="IPR002524">
    <property type="entry name" value="Cation_efflux"/>
</dbReference>
<keyword evidence="6 9" id="KW-1133">Transmembrane helix</keyword>
<feature type="transmembrane region" description="Helical" evidence="9">
    <location>
        <begin position="119"/>
        <end position="143"/>
    </location>
</feature>
<evidence type="ECO:0000256" key="3">
    <source>
        <dbReference type="ARBA" id="ARBA00022448"/>
    </source>
</evidence>
<keyword evidence="5" id="KW-0864">Zinc transport</keyword>
<evidence type="ECO:0000256" key="9">
    <source>
        <dbReference type="SAM" id="Phobius"/>
    </source>
</evidence>
<feature type="transmembrane region" description="Helical" evidence="9">
    <location>
        <begin position="88"/>
        <end position="107"/>
    </location>
</feature>
<keyword evidence="8 9" id="KW-0472">Membrane</keyword>
<feature type="transmembrane region" description="Helical" evidence="9">
    <location>
        <begin position="47"/>
        <end position="68"/>
    </location>
</feature>
<feature type="transmembrane region" description="Helical" evidence="9">
    <location>
        <begin position="20"/>
        <end position="41"/>
    </location>
</feature>
<feature type="domain" description="Cation efflux protein cytoplasmic" evidence="11">
    <location>
        <begin position="216"/>
        <end position="289"/>
    </location>
</feature>
<organism evidence="12 13">
    <name type="scientific">Plebeiibacterium sediminum</name>
    <dbReference type="NCBI Taxonomy" id="2992112"/>
    <lineage>
        <taxon>Bacteria</taxon>
        <taxon>Pseudomonadati</taxon>
        <taxon>Bacteroidota</taxon>
        <taxon>Bacteroidia</taxon>
        <taxon>Marinilabiliales</taxon>
        <taxon>Marinilabiliaceae</taxon>
        <taxon>Plebeiibacterium</taxon>
    </lineage>
</organism>
<dbReference type="Pfam" id="PF16916">
    <property type="entry name" value="ZT_dimer"/>
    <property type="match status" value="1"/>
</dbReference>
<comment type="similarity">
    <text evidence="2">Belongs to the cation diffusion facilitator (CDF) transporter (TC 2.A.4) family. SLC30A subfamily.</text>
</comment>
<keyword evidence="3" id="KW-0813">Transport</keyword>
<dbReference type="GO" id="GO:0005886">
    <property type="term" value="C:plasma membrane"/>
    <property type="evidence" value="ECO:0007669"/>
    <property type="project" value="TreeGrafter"/>
</dbReference>
<keyword evidence="4 9" id="KW-0812">Transmembrane</keyword>
<evidence type="ECO:0000313" key="12">
    <source>
        <dbReference type="EMBL" id="MCW3789096.1"/>
    </source>
</evidence>
<dbReference type="Proteomes" id="UP001209229">
    <property type="component" value="Unassembled WGS sequence"/>
</dbReference>
<dbReference type="Pfam" id="PF01545">
    <property type="entry name" value="Cation_efflux"/>
    <property type="match status" value="1"/>
</dbReference>
<keyword evidence="5" id="KW-0862">Zinc</keyword>
<evidence type="ECO:0000259" key="10">
    <source>
        <dbReference type="Pfam" id="PF01545"/>
    </source>
</evidence>
<dbReference type="InterPro" id="IPR058533">
    <property type="entry name" value="Cation_efflux_TM"/>
</dbReference>
<dbReference type="SUPFAM" id="SSF160240">
    <property type="entry name" value="Cation efflux protein cytoplasmic domain-like"/>
    <property type="match status" value="1"/>
</dbReference>
<evidence type="ECO:0000259" key="11">
    <source>
        <dbReference type="Pfam" id="PF16916"/>
    </source>
</evidence>
<dbReference type="PANTHER" id="PTHR11562:SF17">
    <property type="entry name" value="RE54080P-RELATED"/>
    <property type="match status" value="1"/>
</dbReference>
<comment type="subcellular location">
    <subcellularLocation>
        <location evidence="1">Membrane</location>
        <topology evidence="1">Multi-pass membrane protein</topology>
    </subcellularLocation>
</comment>
<evidence type="ECO:0000256" key="5">
    <source>
        <dbReference type="ARBA" id="ARBA00022906"/>
    </source>
</evidence>
<dbReference type="RefSeq" id="WP_301192653.1">
    <property type="nucleotide sequence ID" value="NZ_JAPDPJ010000082.1"/>
</dbReference>
<dbReference type="InterPro" id="IPR050681">
    <property type="entry name" value="CDF/SLC30A"/>
</dbReference>
<keyword evidence="13" id="KW-1185">Reference proteome</keyword>
<evidence type="ECO:0000256" key="8">
    <source>
        <dbReference type="ARBA" id="ARBA00023136"/>
    </source>
</evidence>
<dbReference type="InterPro" id="IPR027470">
    <property type="entry name" value="Cation_efflux_CTD"/>
</dbReference>
<feature type="domain" description="Cation efflux protein transmembrane" evidence="10">
    <location>
        <begin position="23"/>
        <end position="209"/>
    </location>
</feature>
<evidence type="ECO:0000256" key="6">
    <source>
        <dbReference type="ARBA" id="ARBA00022989"/>
    </source>
</evidence>
<feature type="transmembrane region" description="Helical" evidence="9">
    <location>
        <begin position="155"/>
        <end position="177"/>
    </location>
</feature>
<accession>A0AAE3M8S9</accession>
<dbReference type="EMBL" id="JAPDPJ010000082">
    <property type="protein sequence ID" value="MCW3789096.1"/>
    <property type="molecule type" value="Genomic_DNA"/>
</dbReference>
<proteinExistence type="inferred from homology"/>
<gene>
    <name evidence="12" type="ORF">OM075_21700</name>
</gene>
<protein>
    <submittedName>
        <fullName evidence="12">Cation diffusion facilitator family transporter</fullName>
    </submittedName>
</protein>
<sequence length="297" mass="32407">MAHNHSHGHSHSDTNSYNKAFAIGIGLNIVFVAVEVFYGLIANSSALLADAGHNASDVLGLVFAWFAVWMSTKKPTKRFTYGFKKTTILISVLNAFLLFGAVIAIGWDAIGKFKNPEPVAGTQVMIVAGIGVFINTITALMFLKGQKDDLNIKGAFLHMAADAGVSLGVVVSGLLIVKTGLQWIDPVMSFIIILVILWGTWKLFTESIRLALDAVPDTIKFENVKAAILETSEVIDLHDLHIWAMSTNENALSVHVLTSTQNTDSLLNELKEKLAKQFSIKHITIQLEKESLNCTKC</sequence>
<dbReference type="AlphaFoldDB" id="A0AAE3M8S9"/>
<dbReference type="NCBIfam" id="TIGR01297">
    <property type="entry name" value="CDF"/>
    <property type="match status" value="1"/>
</dbReference>
<reference evidence="12" key="1">
    <citation type="submission" date="2022-10" db="EMBL/GenBank/DDBJ databases">
        <authorList>
            <person name="Yu W.X."/>
        </authorList>
    </citation>
    <scope>NUCLEOTIDE SEQUENCE</scope>
    <source>
        <strain evidence="12">AAT</strain>
    </source>
</reference>
<dbReference type="InterPro" id="IPR036837">
    <property type="entry name" value="Cation_efflux_CTD_sf"/>
</dbReference>
<name>A0AAE3M8S9_9BACT</name>
<evidence type="ECO:0000256" key="7">
    <source>
        <dbReference type="ARBA" id="ARBA00023065"/>
    </source>
</evidence>
<dbReference type="Gene3D" id="1.20.1510.10">
    <property type="entry name" value="Cation efflux protein transmembrane domain"/>
    <property type="match status" value="1"/>
</dbReference>
<evidence type="ECO:0000313" key="13">
    <source>
        <dbReference type="Proteomes" id="UP001209229"/>
    </source>
</evidence>
<evidence type="ECO:0000256" key="4">
    <source>
        <dbReference type="ARBA" id="ARBA00022692"/>
    </source>
</evidence>
<evidence type="ECO:0000256" key="1">
    <source>
        <dbReference type="ARBA" id="ARBA00004141"/>
    </source>
</evidence>
<dbReference type="InterPro" id="IPR027469">
    <property type="entry name" value="Cation_efflux_TMD_sf"/>
</dbReference>
<feature type="transmembrane region" description="Helical" evidence="9">
    <location>
        <begin position="183"/>
        <end position="201"/>
    </location>
</feature>
<dbReference type="SUPFAM" id="SSF161111">
    <property type="entry name" value="Cation efflux protein transmembrane domain-like"/>
    <property type="match status" value="1"/>
</dbReference>